<reference evidence="3" key="1">
    <citation type="submission" date="2016-10" db="EMBL/GenBank/DDBJ databases">
        <authorList>
            <person name="Varghese N."/>
            <person name="Submissions S."/>
        </authorList>
    </citation>
    <scope>NUCLEOTIDE SEQUENCE [LARGE SCALE GENOMIC DNA]</scope>
    <source>
        <strain evidence="3">LMG 26416</strain>
    </source>
</reference>
<dbReference type="AlphaFoldDB" id="A0A1H7N0T9"/>
<keyword evidence="3" id="KW-1185">Reference proteome</keyword>
<accession>A0A1H7N0T9</accession>
<sequence length="484" mass="53145">MAPRKTDMPFSLLDGLEPSNNEVIGHRSDDQSQGRSESEGRMRGRGSEHAPARCGSSEPSTDGGSRLCGPRMDAQATIWGHAITDALRDGEASARKAAEDDTKPWTLHADQQTRNILRDEEQRKVSPTTATKYRREYERLRTEGITALDKARTRQHYDLLRTASHYCMETDVRALRASSERARRAGHVDQAQRLTLEAWKLATEMDVQFRQPERKTWKDKADAMRKASAPIVSKSKRDTRAPVPSLAVAALLTTGHHGVKVAERHAERLAVLALFGVRPAELKRGIELETRIDPQTGGHFLAARVKGVKVNAERGQAWRTLVVPVDNAAASGLAAVVQERGGKAVVSMTDADHRSLNRALQRSGLSIYSFRHAVASELKREAIRKPETAARAATFMGHASTRSLMSYGRAAHARGGRRFQARAERQVRSVPVTFKQKTAVREAARATAASATAAPVPNLGALARRLPAPAGLTPPRGPKLPWKR</sequence>
<dbReference type="OrthoDB" id="8883268at2"/>
<gene>
    <name evidence="2" type="ORF">SAMN05192542_105281</name>
</gene>
<evidence type="ECO:0008006" key="4">
    <source>
        <dbReference type="Google" id="ProtNLM"/>
    </source>
</evidence>
<feature type="region of interest" description="Disordered" evidence="1">
    <location>
        <begin position="1"/>
        <end position="69"/>
    </location>
</feature>
<dbReference type="STRING" id="416943.SAMN05445871_1507"/>
<organism evidence="2 3">
    <name type="scientific">Paraburkholderia caballeronis</name>
    <dbReference type="NCBI Taxonomy" id="416943"/>
    <lineage>
        <taxon>Bacteria</taxon>
        <taxon>Pseudomonadati</taxon>
        <taxon>Pseudomonadota</taxon>
        <taxon>Betaproteobacteria</taxon>
        <taxon>Burkholderiales</taxon>
        <taxon>Burkholderiaceae</taxon>
        <taxon>Paraburkholderia</taxon>
    </lineage>
</organism>
<evidence type="ECO:0000313" key="2">
    <source>
        <dbReference type="EMBL" id="SEL17196.1"/>
    </source>
</evidence>
<dbReference type="Proteomes" id="UP000199120">
    <property type="component" value="Unassembled WGS sequence"/>
</dbReference>
<evidence type="ECO:0000256" key="1">
    <source>
        <dbReference type="SAM" id="MobiDB-lite"/>
    </source>
</evidence>
<feature type="compositionally biased region" description="Basic and acidic residues" evidence="1">
    <location>
        <begin position="24"/>
        <end position="51"/>
    </location>
</feature>
<name>A0A1H7N0T9_9BURK</name>
<protein>
    <recommendedName>
        <fullName evidence="4">Phage integrase family protein</fullName>
    </recommendedName>
</protein>
<proteinExistence type="predicted"/>
<dbReference type="RefSeq" id="WP_143040659.1">
    <property type="nucleotide sequence ID" value="NZ_FNSR01000001.1"/>
</dbReference>
<dbReference type="EMBL" id="FOAJ01000005">
    <property type="protein sequence ID" value="SEL17196.1"/>
    <property type="molecule type" value="Genomic_DNA"/>
</dbReference>
<evidence type="ECO:0000313" key="3">
    <source>
        <dbReference type="Proteomes" id="UP000199120"/>
    </source>
</evidence>